<feature type="compositionally biased region" description="Basic and acidic residues" evidence="1">
    <location>
        <begin position="20"/>
        <end position="38"/>
    </location>
</feature>
<evidence type="ECO:0000313" key="3">
    <source>
        <dbReference type="Proteomes" id="UP000775872"/>
    </source>
</evidence>
<accession>A0A9N9ZL89</accession>
<comment type="caution">
    <text evidence="2">The sequence shown here is derived from an EMBL/GenBank/DDBJ whole genome shotgun (WGS) entry which is preliminary data.</text>
</comment>
<gene>
    <name evidence="2" type="ORF">CSOL1703_00007734</name>
</gene>
<feature type="region of interest" description="Disordered" evidence="1">
    <location>
        <begin position="14"/>
        <end position="38"/>
    </location>
</feature>
<dbReference type="AlphaFoldDB" id="A0A9N9ZL89"/>
<feature type="region of interest" description="Disordered" evidence="1">
    <location>
        <begin position="104"/>
        <end position="141"/>
    </location>
</feature>
<protein>
    <submittedName>
        <fullName evidence="2">Uncharacterized protein</fullName>
    </submittedName>
</protein>
<organism evidence="2 3">
    <name type="scientific">Clonostachys solani</name>
    <dbReference type="NCBI Taxonomy" id="160281"/>
    <lineage>
        <taxon>Eukaryota</taxon>
        <taxon>Fungi</taxon>
        <taxon>Dikarya</taxon>
        <taxon>Ascomycota</taxon>
        <taxon>Pezizomycotina</taxon>
        <taxon>Sordariomycetes</taxon>
        <taxon>Hypocreomycetidae</taxon>
        <taxon>Hypocreales</taxon>
        <taxon>Bionectriaceae</taxon>
        <taxon>Clonostachys</taxon>
    </lineage>
</organism>
<proteinExistence type="predicted"/>
<sequence length="255" mass="28563">MVYVDGELRERVYAVSEAPGSDKDKDEGKDEVATKENHENHFRSKGNQIGAHYTISRDCTAGREAHCIEMLTELATRNLGQSSLSHEDLRTLQARGLSLRDNLSPAQHTFGMEADTRGREKAEERKSVQPSTRFSHPAPPILGLGVSKLADMKHLSHSDLDNAQQSSSRGYDTYQDKDSNTAREQTLLDGIHFRSLHYRQADIDLMSPPLMKNRKQVEGKNGLMEVSPHIMLRPKAEGAFARDQPLEFNKKSPGI</sequence>
<feature type="compositionally biased region" description="Polar residues" evidence="1">
    <location>
        <begin position="161"/>
        <end position="170"/>
    </location>
</feature>
<dbReference type="Proteomes" id="UP000775872">
    <property type="component" value="Unassembled WGS sequence"/>
</dbReference>
<feature type="compositionally biased region" description="Basic and acidic residues" evidence="1">
    <location>
        <begin position="114"/>
        <end position="127"/>
    </location>
</feature>
<keyword evidence="3" id="KW-1185">Reference proteome</keyword>
<feature type="region of interest" description="Disordered" evidence="1">
    <location>
        <begin position="158"/>
        <end position="179"/>
    </location>
</feature>
<name>A0A9N9ZL89_9HYPO</name>
<dbReference type="EMBL" id="CABFOC020000091">
    <property type="protein sequence ID" value="CAH0058710.1"/>
    <property type="molecule type" value="Genomic_DNA"/>
</dbReference>
<evidence type="ECO:0000313" key="2">
    <source>
        <dbReference type="EMBL" id="CAH0058710.1"/>
    </source>
</evidence>
<evidence type="ECO:0000256" key="1">
    <source>
        <dbReference type="SAM" id="MobiDB-lite"/>
    </source>
</evidence>
<reference evidence="2" key="1">
    <citation type="submission" date="2021-10" db="EMBL/GenBank/DDBJ databases">
        <authorList>
            <person name="Piombo E."/>
        </authorList>
    </citation>
    <scope>NUCLEOTIDE SEQUENCE</scope>
</reference>